<reference evidence="1" key="1">
    <citation type="submission" date="2022-11" db="EMBL/GenBank/DDBJ databases">
        <title>beta-Carotene-producing bacterium, Jeongeuplla avenae sp. nov., alleviates the salt stress of Arabidopsis seedlings.</title>
        <authorList>
            <person name="Jiang L."/>
            <person name="Lee J."/>
        </authorList>
    </citation>
    <scope>NUCLEOTIDE SEQUENCE</scope>
    <source>
        <strain evidence="1">DY_R2A_6</strain>
    </source>
</reference>
<organism evidence="1 2">
    <name type="scientific">Antarcticirhabdus aurantiaca</name>
    <dbReference type="NCBI Taxonomy" id="2606717"/>
    <lineage>
        <taxon>Bacteria</taxon>
        <taxon>Pseudomonadati</taxon>
        <taxon>Pseudomonadota</taxon>
        <taxon>Alphaproteobacteria</taxon>
        <taxon>Hyphomicrobiales</taxon>
        <taxon>Aurantimonadaceae</taxon>
        <taxon>Antarcticirhabdus</taxon>
    </lineage>
</organism>
<protein>
    <submittedName>
        <fullName evidence="1">PLP-dependent aminotransferase family protein</fullName>
    </submittedName>
</protein>
<proteinExistence type="predicted"/>
<keyword evidence="2" id="KW-1185">Reference proteome</keyword>
<keyword evidence="1" id="KW-0808">Transferase</keyword>
<sequence length="480" mass="51721">MPAPILPPASAWLPLDRAAGKLEQQIHAAIRDRILDGRLRPGERLPSSRALARSLGLARSTVVGGFERLRAEGFVRGHPGSAMRVADLSAPPAGARVEARAETQSGSARAHVPDEPERFLPFRPGLPDLDSFPHATWARCLAARARAPRIHDLGYGEENGLAELRHAILRHVVRARAVLADPEQVVVMPSAASILSMLSRVERVGPDRPVWLEEPAYGIARETFRAAGAALVPVPCDEEGIAIGRAEGHGPPPCLVYVTPSHQYPTGVSMSLPRRLKLLEFAASVGAVVIEDDYDSEFHYASRPLAALQGIDRAGCVAYVGTFSKVLAPALRVAYAVLPPRLVGPVRAVLRREGGSVPIHVQAALADFLNEGHLRAHIRRMHAVYEERMRATRDALRDVGGGLFEVGSGSGGLQLPIWFRDQADDDDAWARALHAQGLGPMALSPFHISSPRPGLLFGIGAATEERIARLKTAIGRHRPA</sequence>
<evidence type="ECO:0000313" key="2">
    <source>
        <dbReference type="Proteomes" id="UP001163223"/>
    </source>
</evidence>
<accession>A0ACD4NMW0</accession>
<gene>
    <name evidence="1" type="ORF">OXU80_26370</name>
</gene>
<name>A0ACD4NMW0_9HYPH</name>
<keyword evidence="1" id="KW-0032">Aminotransferase</keyword>
<dbReference type="EMBL" id="CP113520">
    <property type="protein sequence ID" value="WAJ28300.1"/>
    <property type="molecule type" value="Genomic_DNA"/>
</dbReference>
<evidence type="ECO:0000313" key="1">
    <source>
        <dbReference type="EMBL" id="WAJ28300.1"/>
    </source>
</evidence>
<dbReference type="Proteomes" id="UP001163223">
    <property type="component" value="Chromosome"/>
</dbReference>